<keyword evidence="4" id="KW-0677">Repeat</keyword>
<proteinExistence type="predicted"/>
<evidence type="ECO:0000256" key="8">
    <source>
        <dbReference type="SAM" id="MobiDB-lite"/>
    </source>
</evidence>
<feature type="domain" description="CAP-Gly" evidence="9">
    <location>
        <begin position="239"/>
        <end position="281"/>
    </location>
</feature>
<dbReference type="Pfam" id="PF01302">
    <property type="entry name" value="CAP_GLY"/>
    <property type="match status" value="2"/>
</dbReference>
<gene>
    <name evidence="10" type="ORF">QYM36_009107</name>
</gene>
<evidence type="ECO:0000313" key="10">
    <source>
        <dbReference type="EMBL" id="KAK2714776.1"/>
    </source>
</evidence>
<dbReference type="PANTHER" id="PTHR18916:SF82">
    <property type="entry name" value="CAP-GLY DOMAIN-CONTAINING PROTEIN"/>
    <property type="match status" value="1"/>
</dbReference>
<dbReference type="Proteomes" id="UP001187531">
    <property type="component" value="Unassembled WGS sequence"/>
</dbReference>
<feature type="region of interest" description="Disordered" evidence="8">
    <location>
        <begin position="1705"/>
        <end position="1725"/>
    </location>
</feature>
<dbReference type="InterPro" id="IPR036859">
    <property type="entry name" value="CAP-Gly_dom_sf"/>
</dbReference>
<dbReference type="PROSITE" id="PS50245">
    <property type="entry name" value="CAP_GLY_2"/>
    <property type="match status" value="2"/>
</dbReference>
<dbReference type="SMART" id="SM01052">
    <property type="entry name" value="CAP_GLY"/>
    <property type="match status" value="2"/>
</dbReference>
<dbReference type="SUPFAM" id="SSF74924">
    <property type="entry name" value="Cap-Gly domain"/>
    <property type="match status" value="2"/>
</dbReference>
<feature type="coiled-coil region" evidence="7">
    <location>
        <begin position="1242"/>
        <end position="1269"/>
    </location>
</feature>
<feature type="coiled-coil region" evidence="7">
    <location>
        <begin position="340"/>
        <end position="963"/>
    </location>
</feature>
<accession>A0AA88L6S6</accession>
<feature type="coiled-coil region" evidence="7">
    <location>
        <begin position="1572"/>
        <end position="1700"/>
    </location>
</feature>
<evidence type="ECO:0000256" key="4">
    <source>
        <dbReference type="ARBA" id="ARBA00022737"/>
    </source>
</evidence>
<feature type="domain" description="CAP-Gly" evidence="9">
    <location>
        <begin position="107"/>
        <end position="149"/>
    </location>
</feature>
<dbReference type="Pfam" id="PF16641">
    <property type="entry name" value="CLIP1_ZNF"/>
    <property type="match status" value="2"/>
</dbReference>
<organism evidence="10 11">
    <name type="scientific">Artemia franciscana</name>
    <name type="common">Brine shrimp</name>
    <name type="synonym">Artemia sanfranciscana</name>
    <dbReference type="NCBI Taxonomy" id="6661"/>
    <lineage>
        <taxon>Eukaryota</taxon>
        <taxon>Metazoa</taxon>
        <taxon>Ecdysozoa</taxon>
        <taxon>Arthropoda</taxon>
        <taxon>Crustacea</taxon>
        <taxon>Branchiopoda</taxon>
        <taxon>Anostraca</taxon>
        <taxon>Artemiidae</taxon>
        <taxon>Artemia</taxon>
    </lineage>
</organism>
<comment type="caution">
    <text evidence="10">The sequence shown here is derived from an EMBL/GenBank/DDBJ whole genome shotgun (WGS) entry which is preliminary data.</text>
</comment>
<dbReference type="PROSITE" id="PS00845">
    <property type="entry name" value="CAP_GLY_1"/>
    <property type="match status" value="2"/>
</dbReference>
<feature type="coiled-coil region" evidence="7">
    <location>
        <begin position="1186"/>
        <end position="1213"/>
    </location>
</feature>
<name>A0AA88L6S6_ARTSF</name>
<feature type="region of interest" description="Disordered" evidence="8">
    <location>
        <begin position="160"/>
        <end position="191"/>
    </location>
</feature>
<dbReference type="InterPro" id="IPR000938">
    <property type="entry name" value="CAP-Gly_domain"/>
</dbReference>
<feature type="region of interest" description="Disordered" evidence="8">
    <location>
        <begin position="1"/>
        <end position="50"/>
    </location>
</feature>
<dbReference type="Gene3D" id="2.30.30.190">
    <property type="entry name" value="CAP Gly-rich-like domain"/>
    <property type="match status" value="2"/>
</dbReference>
<dbReference type="PANTHER" id="PTHR18916">
    <property type="entry name" value="DYNACTIN 1-RELATED MICROTUBULE-BINDING"/>
    <property type="match status" value="1"/>
</dbReference>
<comment type="subcellular location">
    <subcellularLocation>
        <location evidence="1">Cytoplasm</location>
        <location evidence="1">Cytoskeleton</location>
    </subcellularLocation>
</comment>
<keyword evidence="11" id="KW-1185">Reference proteome</keyword>
<dbReference type="GO" id="GO:0051010">
    <property type="term" value="F:microtubule plus-end binding"/>
    <property type="evidence" value="ECO:0007669"/>
    <property type="project" value="TreeGrafter"/>
</dbReference>
<feature type="coiled-coil region" evidence="7">
    <location>
        <begin position="1049"/>
        <end position="1157"/>
    </location>
</feature>
<evidence type="ECO:0000256" key="3">
    <source>
        <dbReference type="ARBA" id="ARBA00022701"/>
    </source>
</evidence>
<keyword evidence="5 7" id="KW-0175">Coiled coil</keyword>
<dbReference type="GO" id="GO:0035371">
    <property type="term" value="C:microtubule plus-end"/>
    <property type="evidence" value="ECO:0007669"/>
    <property type="project" value="TreeGrafter"/>
</dbReference>
<dbReference type="InterPro" id="IPR032108">
    <property type="entry name" value="CLIP1_ZNF"/>
</dbReference>
<dbReference type="GO" id="GO:0005938">
    <property type="term" value="C:cell cortex"/>
    <property type="evidence" value="ECO:0007669"/>
    <property type="project" value="TreeGrafter"/>
</dbReference>
<dbReference type="GO" id="GO:0031122">
    <property type="term" value="P:cytoplasmic microtubule organization"/>
    <property type="evidence" value="ECO:0007669"/>
    <property type="project" value="TreeGrafter"/>
</dbReference>
<protein>
    <recommendedName>
        <fullName evidence="9">CAP-Gly domain-containing protein</fullName>
    </recommendedName>
</protein>
<evidence type="ECO:0000313" key="11">
    <source>
        <dbReference type="Proteomes" id="UP001187531"/>
    </source>
</evidence>
<evidence type="ECO:0000256" key="2">
    <source>
        <dbReference type="ARBA" id="ARBA00022490"/>
    </source>
</evidence>
<sequence length="1795" mass="203882">MSHIPKPTGLRAPTTKVPKTDTGNKENVSKNAREDGSRRNSEIRKASDVSSAAQQALFEQQRKLSEAGVGRRMSDVSVVLTTDTDSFIVGDRVWVGGTKPGHIQFIGETQFAPGEWAGVVLDETIGKNDGSVGGVKYFQCAPKRGVFSRLSRLTREPIDLPDESIFQPPDGNAASTPVRKTPERCISPSSSICSRKSSSPFTGNATLGGSMNSASLAVGERVIVTSMQGSKTGVLRYLGLTEFAQGQWAGVELDEPDGKNDGSVAGKRYFECKPKHGLFTPASKVFRSPANAMRKVSAYKMTRQSSRDSMQSMLSNTSRMSNFTSASIRRPSRPSMNTTLSAQQAALQETIREKEKHIEQILKERELDRAEAARALIAASDAQKKLAELEEKVAKTHEKAGTVERLMEQLAAGEAVSKELLSQLEDERRKNEDQQFRFEEESICKTELEAVIEANQKKINDLENQVKSDKVRIEEYEKQSKEEGEKIEESVKLREKIKNLEEALKLEKNELNRILVEHVKEIEELEEKNLEKVKKEKECLQMIIDETKGELTKALIRHDEESKEIEEGKLCLQAENDKLKKDIEKVNYELANINFNKTDENDKTVKELNLKNELIIKLKSELDELKNVVIKEKLEVENKINNATVENEKLKELVIEKDLAIDKLSLAKMKIDTSQDENDKLVDDLKNQLEKSQSELINTLSENQKLKEVSNEKDSAIDILSAAKVEIEKTLESNKKMVNDLNDQLETSVNEIKLKSSENEELKAKLELEIKETTEKYESQIRNLVIKLTTFEEEIKSGKENLIKCLKDNEDGKIQFERELDLLRKEAKSLDQAKSLLEEEKKRREEELVEVKNKLANRDNERMMLEQKVSSLEVANSTLTKEIENLIQSCGSFKEEKEVLNSRLEELENLRIDLARKNQASEELGARLKEELEELRKIYKDEKQKLEEEIEDFKGKLSTSEANLVIQIKSRQDLEAKLQSADNTLLKDLSLANEKLTNFQQENCELSAKIKSLENVCEKFRSENEQNSLNLKAKHEDLRCITHTLSETKQKLKDLSASSEKEIGELQSRFDASLSECSKLNCELNDYKNQIENIKEQIINVENEKVLILADKNAEITEIREGFKKAEHKVSEMESLLSNREKELAKKEQKLLILSNENATLSTDLESEKLAVANLTYKFDAENCEKVDLIVKLSEKDQKLAELSNENATLAAAIMTEKKLLATLSDKFEFENSDKVALLSKLSSLELELSENKSQVVKLNAELVSYKAQYDSNLVVIKDRDNEIQNLKSSLSAASESLSKSQIEAENKAKKLDLLEKQLSQLTSKIVGLGEVATQLEQSLVAASKEKAELIDKIERLEREIVTLSVDGNKLSDLESQNQGLQMELERLKVELSSKEVICDENVKEKENAFEKIRNEFEDLKRNLDSETKKRKELENEKIMLGGIINEKEKFIKDLESQTEEIKSIFNETERKLNERISKAEEETHIIALKAKEERTYLATVKGEIEVLKLEKEELIKKIADLEKTCSDTKKDLLLVESTGEEKMKLVLEKDNLMKRLLSVEENASTAVFSYEEEKLNLLESLEAVKKELEIKTFENRELLNKIQSFNGEISRVSSLKSAISLSDKEKHQLNLKIDKLQEQLKKAQEECAESYQGTDEQTLMLRESKKNLEQQVSFLNSVIIDMQKKNENLKTEMEILRATLMGHGVTDHNSNRRNGIPNHRSSKPKLPPRLYCDICEAFDTHDTEDCPTQSSEAYLADQQVGQDPKKVKSSDRPYCETCEIFGHTTEECQDGESF</sequence>
<reference evidence="10" key="1">
    <citation type="submission" date="2023-07" db="EMBL/GenBank/DDBJ databases">
        <title>Chromosome-level genome assembly of Artemia franciscana.</title>
        <authorList>
            <person name="Jo E."/>
        </authorList>
    </citation>
    <scope>NUCLEOTIDE SEQUENCE</scope>
    <source>
        <tissue evidence="10">Whole body</tissue>
    </source>
</reference>
<feature type="compositionally biased region" description="Basic and acidic residues" evidence="8">
    <location>
        <begin position="18"/>
        <end position="47"/>
    </location>
</feature>
<keyword evidence="6" id="KW-0206">Cytoskeleton</keyword>
<evidence type="ECO:0000259" key="9">
    <source>
        <dbReference type="PROSITE" id="PS50245"/>
    </source>
</evidence>
<keyword evidence="3" id="KW-0493">Microtubule</keyword>
<dbReference type="EMBL" id="JAVRJZ010000013">
    <property type="protein sequence ID" value="KAK2714776.1"/>
    <property type="molecule type" value="Genomic_DNA"/>
</dbReference>
<dbReference type="Gene3D" id="1.10.287.1490">
    <property type="match status" value="1"/>
</dbReference>
<feature type="coiled-coil region" evidence="7">
    <location>
        <begin position="1298"/>
        <end position="1532"/>
    </location>
</feature>
<evidence type="ECO:0000256" key="5">
    <source>
        <dbReference type="ARBA" id="ARBA00023054"/>
    </source>
</evidence>
<evidence type="ECO:0000256" key="7">
    <source>
        <dbReference type="SAM" id="Coils"/>
    </source>
</evidence>
<dbReference type="GO" id="GO:0005634">
    <property type="term" value="C:nucleus"/>
    <property type="evidence" value="ECO:0007669"/>
    <property type="project" value="TreeGrafter"/>
</dbReference>
<evidence type="ECO:0000256" key="6">
    <source>
        <dbReference type="ARBA" id="ARBA00023212"/>
    </source>
</evidence>
<keyword evidence="2" id="KW-0963">Cytoplasm</keyword>
<evidence type="ECO:0000256" key="1">
    <source>
        <dbReference type="ARBA" id="ARBA00004245"/>
    </source>
</evidence>